<keyword evidence="3" id="KW-1185">Reference proteome</keyword>
<name>A0A0B5GYL6_9CAUD</name>
<evidence type="ECO:0000313" key="2">
    <source>
        <dbReference type="EMBL" id="AJF40791.1"/>
    </source>
</evidence>
<organism evidence="2 3">
    <name type="scientific">Vibrio phage phi 3</name>
    <dbReference type="NCBI Taxonomy" id="1589298"/>
    <lineage>
        <taxon>Viruses</taxon>
        <taxon>Duplodnaviria</taxon>
        <taxon>Heunggongvirae</taxon>
        <taxon>Uroviricota</taxon>
        <taxon>Caudoviricetes</taxon>
        <taxon>Demerecviridae</taxon>
        <taxon>Ermolyevavirinae</taxon>
        <taxon>Jesfedecavirus</taxon>
        <taxon>Jesfedecavirus phi3</taxon>
    </lineage>
</organism>
<dbReference type="GeneID" id="26634001"/>
<reference evidence="2 3" key="1">
    <citation type="submission" date="2014-12" db="EMBL/GenBank/DDBJ databases">
        <title>Complete genome sequences of three Vibrio cholerae specific bacteriophages.</title>
        <authorList>
            <person name="Bhandare S.G."/>
            <person name="Warry A."/>
            <person name="Emes R.D."/>
            <person name="Hooton S.P.T."/>
            <person name="Barrow P.A."/>
            <person name="Atterbury R.J."/>
        </authorList>
    </citation>
    <scope>NUCLEOTIDE SEQUENCE [LARGE SCALE GENOMIC DNA]</scope>
</reference>
<feature type="coiled-coil region" evidence="1">
    <location>
        <begin position="105"/>
        <end position="154"/>
    </location>
</feature>
<dbReference type="Proteomes" id="UP000031804">
    <property type="component" value="Segment"/>
</dbReference>
<proteinExistence type="predicted"/>
<evidence type="ECO:0000313" key="3">
    <source>
        <dbReference type="Proteomes" id="UP000031804"/>
    </source>
</evidence>
<protein>
    <submittedName>
        <fullName evidence="2">Uncharacterized protein</fullName>
    </submittedName>
</protein>
<sequence>MNDYELMTEKIAKNVIENAIKVRNMYKEAARLHQEASKLSEPLETDTAVLLVKFQRYCKKYEALYKDWSFLDLKIRSFAIAQVTVSKSKNAIRVKYDSRVILIPLDWLENEEAFTQARINKYRQQIVEDKRRQIAELDKKMEEVLARRAKLEQEIEE</sequence>
<dbReference type="OrthoDB" id="32356at10239"/>
<dbReference type="RefSeq" id="YP_009207488.1">
    <property type="nucleotide sequence ID" value="NC_028895.1"/>
</dbReference>
<keyword evidence="1" id="KW-0175">Coiled coil</keyword>
<gene>
    <name evidence="2" type="ORF">SBVP3_0023</name>
</gene>
<dbReference type="EMBL" id="KP280063">
    <property type="protein sequence ID" value="AJF40791.1"/>
    <property type="molecule type" value="Genomic_DNA"/>
</dbReference>
<evidence type="ECO:0000256" key="1">
    <source>
        <dbReference type="SAM" id="Coils"/>
    </source>
</evidence>
<accession>A0A0B5GYL6</accession>
<dbReference type="KEGG" id="vg:26634001"/>